<dbReference type="InterPro" id="IPR001362">
    <property type="entry name" value="Glyco_hydro_32"/>
</dbReference>
<dbReference type="KEGG" id="fmr:Fuma_06415"/>
<dbReference type="PROSITE" id="PS00609">
    <property type="entry name" value="GLYCOSYL_HYDROL_F32"/>
    <property type="match status" value="1"/>
</dbReference>
<dbReference type="CDD" id="cd18622">
    <property type="entry name" value="GH32_Inu-like"/>
    <property type="match status" value="1"/>
</dbReference>
<dbReference type="PANTHER" id="PTHR42800:SF3">
    <property type="entry name" value="GLYCOSYL HYDROLASE FAMILY 32 N-TERMINAL DOMAIN-CONTAINING PROTEIN"/>
    <property type="match status" value="1"/>
</dbReference>
<dbReference type="Pfam" id="PF08244">
    <property type="entry name" value="Glyco_hydro_32C"/>
    <property type="match status" value="1"/>
</dbReference>
<dbReference type="EMBL" id="CP017641">
    <property type="protein sequence ID" value="APZ96742.1"/>
    <property type="molecule type" value="Genomic_DNA"/>
</dbReference>
<evidence type="ECO:0000313" key="8">
    <source>
        <dbReference type="Proteomes" id="UP000187735"/>
    </source>
</evidence>
<organism evidence="7 8">
    <name type="scientific">Fuerstiella marisgermanici</name>
    <dbReference type="NCBI Taxonomy" id="1891926"/>
    <lineage>
        <taxon>Bacteria</taxon>
        <taxon>Pseudomonadati</taxon>
        <taxon>Planctomycetota</taxon>
        <taxon>Planctomycetia</taxon>
        <taxon>Planctomycetales</taxon>
        <taxon>Planctomycetaceae</taxon>
        <taxon>Fuerstiella</taxon>
    </lineage>
</organism>
<name>A0A1P8WRQ6_9PLAN</name>
<dbReference type="SUPFAM" id="SSF75005">
    <property type="entry name" value="Arabinanase/levansucrase/invertase"/>
    <property type="match status" value="1"/>
</dbReference>
<dbReference type="AlphaFoldDB" id="A0A1P8WRQ6"/>
<evidence type="ECO:0000256" key="3">
    <source>
        <dbReference type="ARBA" id="ARBA00023295"/>
    </source>
</evidence>
<dbReference type="InterPro" id="IPR013148">
    <property type="entry name" value="Glyco_hydro_32_N"/>
</dbReference>
<dbReference type="EC" id="3.2.1.80" evidence="7"/>
<dbReference type="Proteomes" id="UP000187735">
    <property type="component" value="Chromosome"/>
</dbReference>
<dbReference type="GO" id="GO:0005987">
    <property type="term" value="P:sucrose catabolic process"/>
    <property type="evidence" value="ECO:0007669"/>
    <property type="project" value="TreeGrafter"/>
</dbReference>
<evidence type="ECO:0000256" key="1">
    <source>
        <dbReference type="ARBA" id="ARBA00009902"/>
    </source>
</evidence>
<evidence type="ECO:0000259" key="6">
    <source>
        <dbReference type="Pfam" id="PF08244"/>
    </source>
</evidence>
<protein>
    <submittedName>
        <fullName evidence="7">Levanase</fullName>
        <ecNumber evidence="7">3.2.1.80</ecNumber>
    </submittedName>
</protein>
<proteinExistence type="inferred from homology"/>
<keyword evidence="2 4" id="KW-0378">Hydrolase</keyword>
<dbReference type="Gene3D" id="2.115.10.20">
    <property type="entry name" value="Glycosyl hydrolase domain, family 43"/>
    <property type="match status" value="1"/>
</dbReference>
<gene>
    <name evidence="7" type="primary">sacC</name>
    <name evidence="7" type="ORF">Fuma_06415</name>
</gene>
<keyword evidence="3 4" id="KW-0326">Glycosidase</keyword>
<dbReference type="GO" id="GO:0005737">
    <property type="term" value="C:cytoplasm"/>
    <property type="evidence" value="ECO:0007669"/>
    <property type="project" value="TreeGrafter"/>
</dbReference>
<feature type="domain" description="Glycosyl hydrolase family 32 N-terminal" evidence="5">
    <location>
        <begin position="197"/>
        <end position="493"/>
    </location>
</feature>
<dbReference type="InterPro" id="IPR023296">
    <property type="entry name" value="Glyco_hydro_beta-prop_sf"/>
</dbReference>
<evidence type="ECO:0000256" key="4">
    <source>
        <dbReference type="RuleBase" id="RU362110"/>
    </source>
</evidence>
<dbReference type="STRING" id="1891926.Fuma_06415"/>
<reference evidence="7 8" key="1">
    <citation type="journal article" date="2016" name="Front. Microbiol.">
        <title>Fuerstia marisgermanicae gen. nov., sp. nov., an Unusual Member of the Phylum Planctomycetes from the German Wadden Sea.</title>
        <authorList>
            <person name="Kohn T."/>
            <person name="Heuer A."/>
            <person name="Jogler M."/>
            <person name="Vollmers J."/>
            <person name="Boedeker C."/>
            <person name="Bunk B."/>
            <person name="Rast P."/>
            <person name="Borchert D."/>
            <person name="Glockner I."/>
            <person name="Freese H.M."/>
            <person name="Klenk H.P."/>
            <person name="Overmann J."/>
            <person name="Kaster A.K."/>
            <person name="Rohde M."/>
            <person name="Wiegand S."/>
            <person name="Jogler C."/>
        </authorList>
    </citation>
    <scope>NUCLEOTIDE SEQUENCE [LARGE SCALE GENOMIC DNA]</scope>
    <source>
        <strain evidence="7 8">NH11</strain>
    </source>
</reference>
<dbReference type="Gene3D" id="2.60.120.560">
    <property type="entry name" value="Exo-inulinase, domain 1"/>
    <property type="match status" value="1"/>
</dbReference>
<dbReference type="InterPro" id="IPR013189">
    <property type="entry name" value="Glyco_hydro_32_C"/>
</dbReference>
<sequence length="680" mass="76292">MLLRFTTIILIFTCGRLHAAEDLLIEDFEGDSYGKWTITGDAFGTAPAKGAHPNQMAVSGYRGEGLVNTFRGGDKSTGTAISPEFTIERRHIAFLIGGGPHTDSLGFQLLSGDEPVRTATGSASEHLLWESWDVGELKGRTVRLRIFDNATGGWGHLNVDHIIQTDSPPQPFDLTRDLDHYRRSPDYMNEPLRPQFHFSPEINWMNDPNGLVFHNGEYHLFHQYNPAGNSWGHMSWGHAVSTDLMHWKHLPIALPEANGIMAFSGSCVVDHRNTSGFGDGKSPPMVAVYTGHGHGKQVQNLAYSNDNGRTWTQYEKNPVLDLNKADFRDPKVFWHESTKRWIMVVSLAAEKVIVFYASDDLKRWTELSRFGPAGTIDKPNWECPDLFELPVEAEPGKKLWVLEVDMGSGSVAGGSGGEYFVGTFEDGRFKATQHAQWVDYGRDFYAPISWDNMPDTDGRRIWIGWFNNWETCLVPTSPWRSCMSIPRSLSLKKVAFNKEEPAIYVLNQRPVEELKELRVSTRTIDATKAAWPPTAVTQKDELNDMTFELEATITPGTARSVGFRIRTADDEFTEVAYDRHYSGVYIDRSKSGNVGFHDAFAGRHTAPARTINGEVTLRIFVDRSTIEVFINGGEAVISDRIFPTSKSPSIEVFAGNNSAKITSVQLHKLRSTWRRSQKTE</sequence>
<dbReference type="PANTHER" id="PTHR42800">
    <property type="entry name" value="EXOINULINASE INUD (AFU_ORTHOLOGUE AFUA_5G00480)"/>
    <property type="match status" value="1"/>
</dbReference>
<keyword evidence="8" id="KW-1185">Reference proteome</keyword>
<dbReference type="RefSeq" id="WP_077027717.1">
    <property type="nucleotide sequence ID" value="NZ_CP017641.1"/>
</dbReference>
<feature type="domain" description="Glycosyl hydrolase family 32 C-terminal" evidence="6">
    <location>
        <begin position="513"/>
        <end position="667"/>
    </location>
</feature>
<evidence type="ECO:0000259" key="5">
    <source>
        <dbReference type="Pfam" id="PF00251"/>
    </source>
</evidence>
<dbReference type="SUPFAM" id="SSF49899">
    <property type="entry name" value="Concanavalin A-like lectins/glucanases"/>
    <property type="match status" value="1"/>
</dbReference>
<dbReference type="GO" id="GO:0004575">
    <property type="term" value="F:sucrose alpha-glucosidase activity"/>
    <property type="evidence" value="ECO:0007669"/>
    <property type="project" value="TreeGrafter"/>
</dbReference>
<dbReference type="InterPro" id="IPR013320">
    <property type="entry name" value="ConA-like_dom_sf"/>
</dbReference>
<dbReference type="InterPro" id="IPR018053">
    <property type="entry name" value="Glyco_hydro_32_AS"/>
</dbReference>
<accession>A0A1P8WRQ6</accession>
<dbReference type="SMART" id="SM00640">
    <property type="entry name" value="Glyco_32"/>
    <property type="match status" value="1"/>
</dbReference>
<dbReference type="Pfam" id="PF00251">
    <property type="entry name" value="Glyco_hydro_32N"/>
    <property type="match status" value="1"/>
</dbReference>
<comment type="similarity">
    <text evidence="1 4">Belongs to the glycosyl hydrolase 32 family.</text>
</comment>
<evidence type="ECO:0000313" key="7">
    <source>
        <dbReference type="EMBL" id="APZ96742.1"/>
    </source>
</evidence>
<dbReference type="GO" id="GO:0051669">
    <property type="term" value="F:fructan beta-fructosidase activity"/>
    <property type="evidence" value="ECO:0007669"/>
    <property type="project" value="UniProtKB-EC"/>
</dbReference>
<evidence type="ECO:0000256" key="2">
    <source>
        <dbReference type="ARBA" id="ARBA00022801"/>
    </source>
</evidence>
<dbReference type="OrthoDB" id="9759709at2"/>